<evidence type="ECO:0000313" key="4">
    <source>
        <dbReference type="Proteomes" id="UP001165121"/>
    </source>
</evidence>
<dbReference type="EMBL" id="BSXT01018881">
    <property type="protein sequence ID" value="GMG15407.1"/>
    <property type="molecule type" value="Genomic_DNA"/>
</dbReference>
<organism evidence="3 4">
    <name type="scientific">Phytophthora fragariaefolia</name>
    <dbReference type="NCBI Taxonomy" id="1490495"/>
    <lineage>
        <taxon>Eukaryota</taxon>
        <taxon>Sar</taxon>
        <taxon>Stramenopiles</taxon>
        <taxon>Oomycota</taxon>
        <taxon>Peronosporomycetes</taxon>
        <taxon>Peronosporales</taxon>
        <taxon>Peronosporaceae</taxon>
        <taxon>Phytophthora</taxon>
    </lineage>
</organism>
<evidence type="ECO:0000259" key="2">
    <source>
        <dbReference type="Pfam" id="PF03221"/>
    </source>
</evidence>
<comment type="caution">
    <text evidence="3">The sequence shown here is derived from an EMBL/GenBank/DDBJ whole genome shotgun (WGS) entry which is preliminary data.</text>
</comment>
<dbReference type="AlphaFoldDB" id="A0A9W6YPI9"/>
<evidence type="ECO:0000256" key="1">
    <source>
        <dbReference type="ARBA" id="ARBA00023125"/>
    </source>
</evidence>
<accession>A0A9W6YPI9</accession>
<reference evidence="3" key="1">
    <citation type="submission" date="2023-04" db="EMBL/GenBank/DDBJ databases">
        <title>Phytophthora fragariaefolia NBRC 109709.</title>
        <authorList>
            <person name="Ichikawa N."/>
            <person name="Sato H."/>
            <person name="Tonouchi N."/>
        </authorList>
    </citation>
    <scope>NUCLEOTIDE SEQUENCE</scope>
    <source>
        <strain evidence="3">NBRC 109709</strain>
    </source>
</reference>
<name>A0A9W6YPI9_9STRA</name>
<dbReference type="OrthoDB" id="167555at2759"/>
<dbReference type="GO" id="GO:0003677">
    <property type="term" value="F:DNA binding"/>
    <property type="evidence" value="ECO:0007669"/>
    <property type="project" value="UniProtKB-KW"/>
</dbReference>
<dbReference type="Proteomes" id="UP001165121">
    <property type="component" value="Unassembled WGS sequence"/>
</dbReference>
<sequence length="405" mass="46711">MPARRKRVELSVKRQAIEWIASEGGGVPSRAEAHFRALGWRISAAAFRQWWHNRDQILAGQGNRRRLDGGGRRPVLGEAEDVLVDLIYNRHLLKEKVTREWIAAQARQLFHTSRTEEEHEEHPIRFAASDPWITAFMQRNELSLRRRTNLTTLTDDELVSRAVSYMRFLTDNKGDMNRDRTILMDDTAVYFEDPRNQTVDEIGRRHVVIRSTEFASMRITAALAVTASGNKLPPCIIWKRKTRGAMERIGGCYVSFQERAWVDQELLLQWLECHSWRSDIYLQAGDAGIFKSFKDKMAVLIDEWKRSDHVTYTRGGNPRPPTIETVASWVASAWRQVPDDVVKKSVGKCGFLDDPSDWHIGKHDVYGAKFRTAWELNGNATVNSDLAEYTRNELLDAFDEVWIEE</sequence>
<dbReference type="InterPro" id="IPR006600">
    <property type="entry name" value="HTH_CenpB_DNA-bd_dom"/>
</dbReference>
<dbReference type="Gene3D" id="1.10.10.60">
    <property type="entry name" value="Homeodomain-like"/>
    <property type="match status" value="1"/>
</dbReference>
<keyword evidence="4" id="KW-1185">Reference proteome</keyword>
<protein>
    <submittedName>
        <fullName evidence="3">Unnamed protein product</fullName>
    </submittedName>
</protein>
<evidence type="ECO:0000313" key="3">
    <source>
        <dbReference type="EMBL" id="GMG15407.1"/>
    </source>
</evidence>
<keyword evidence="1" id="KW-0238">DNA-binding</keyword>
<proteinExistence type="predicted"/>
<dbReference type="Pfam" id="PF03221">
    <property type="entry name" value="HTH_Tnp_Tc5"/>
    <property type="match status" value="1"/>
</dbReference>
<feature type="domain" description="HTH CENPB-type" evidence="2">
    <location>
        <begin position="78"/>
        <end position="145"/>
    </location>
</feature>
<gene>
    <name evidence="3" type="ORF">Pfra01_002944200</name>
</gene>